<keyword evidence="3" id="KW-1133">Transmembrane helix</keyword>
<evidence type="ECO:0000313" key="4">
    <source>
        <dbReference type="EMBL" id="CAD2174392.1"/>
    </source>
</evidence>
<name>A0A6V7VHL5_MELEN</name>
<evidence type="ECO:0000313" key="5">
    <source>
        <dbReference type="Proteomes" id="UP000580250"/>
    </source>
</evidence>
<organism evidence="4 5">
    <name type="scientific">Meloidogyne enterolobii</name>
    <name type="common">Root-knot nematode worm</name>
    <name type="synonym">Meloidogyne mayaguensis</name>
    <dbReference type="NCBI Taxonomy" id="390850"/>
    <lineage>
        <taxon>Eukaryota</taxon>
        <taxon>Metazoa</taxon>
        <taxon>Ecdysozoa</taxon>
        <taxon>Nematoda</taxon>
        <taxon>Chromadorea</taxon>
        <taxon>Rhabditida</taxon>
        <taxon>Tylenchina</taxon>
        <taxon>Tylenchomorpha</taxon>
        <taxon>Tylenchoidea</taxon>
        <taxon>Meloidogynidae</taxon>
        <taxon>Meloidogyninae</taxon>
        <taxon>Meloidogyne</taxon>
    </lineage>
</organism>
<keyword evidence="3" id="KW-0472">Membrane</keyword>
<feature type="coiled-coil region" evidence="1">
    <location>
        <begin position="187"/>
        <end position="229"/>
    </location>
</feature>
<reference evidence="4 5" key="1">
    <citation type="submission" date="2020-08" db="EMBL/GenBank/DDBJ databases">
        <authorList>
            <person name="Koutsovoulos G."/>
            <person name="Danchin GJ E."/>
        </authorList>
    </citation>
    <scope>NUCLEOTIDE SEQUENCE [LARGE SCALE GENOMIC DNA]</scope>
</reference>
<dbReference type="OrthoDB" id="5803839at2759"/>
<feature type="transmembrane region" description="Helical" evidence="3">
    <location>
        <begin position="12"/>
        <end position="28"/>
    </location>
</feature>
<dbReference type="AlphaFoldDB" id="A0A6V7VHL5"/>
<keyword evidence="3" id="KW-0812">Transmembrane</keyword>
<evidence type="ECO:0000256" key="3">
    <source>
        <dbReference type="SAM" id="Phobius"/>
    </source>
</evidence>
<dbReference type="EMBL" id="CAJEWN010000234">
    <property type="protein sequence ID" value="CAD2174392.1"/>
    <property type="molecule type" value="Genomic_DNA"/>
</dbReference>
<sequence>MKIFVPTLGTNIKKLTAIYVNCIFFTLWKSYDIFWFWFHLFLCICFPALRPENYLIVFIRLIRAKYGEYSDKSFKEIYEHFYIYNERETKTEVEVRRVESLRRERRIGRNNKNDSSVNEEEDIEIGGPTSDLNLLENGEQAMPNICLDRQNEAKESKQDHLEVLITYREPPATDRKGMKKFIPSFLIKSKSQKRAEKIEEAKRLQETDKEKAEKLLARHKRKEKKRREKALLAVLKERARIERSRKIFADSVEVILTWCRLRTSFAIYYGNLNKLFMPPRNSDYKLQDIMGMMKDFDIEMFYRLVFFIFLCLNLIFFKIYIIN</sequence>
<feature type="region of interest" description="Disordered" evidence="2">
    <location>
        <begin position="110"/>
        <end position="129"/>
    </location>
</feature>
<protein>
    <submittedName>
        <fullName evidence="4">Uncharacterized protein</fullName>
    </submittedName>
</protein>
<dbReference type="Proteomes" id="UP000580250">
    <property type="component" value="Unassembled WGS sequence"/>
</dbReference>
<feature type="transmembrane region" description="Helical" evidence="3">
    <location>
        <begin position="300"/>
        <end position="322"/>
    </location>
</feature>
<evidence type="ECO:0000256" key="1">
    <source>
        <dbReference type="SAM" id="Coils"/>
    </source>
</evidence>
<gene>
    <name evidence="4" type="ORF">MENT_LOCUS26049</name>
</gene>
<comment type="caution">
    <text evidence="4">The sequence shown here is derived from an EMBL/GenBank/DDBJ whole genome shotgun (WGS) entry which is preliminary data.</text>
</comment>
<evidence type="ECO:0000256" key="2">
    <source>
        <dbReference type="SAM" id="MobiDB-lite"/>
    </source>
</evidence>
<keyword evidence="1" id="KW-0175">Coiled coil</keyword>
<proteinExistence type="predicted"/>
<accession>A0A6V7VHL5</accession>